<dbReference type="AlphaFoldDB" id="A0A0A8X2T2"/>
<sequence>MDFSMVVSEDRIKRAYKDGEFENLPGYGKPLNLEDMSAVPAELRMAYKMLKNAGFSPEEQRLRQEVMSIEDLIRTCENPEEKDRLNQELSQKLLRYNKIMSSRGAKTNSSLFKNYERKIEKKLL</sequence>
<feature type="domain" description="DnaJ homologue subfamily C member 28 conserved" evidence="1">
    <location>
        <begin position="9"/>
        <end position="74"/>
    </location>
</feature>
<reference evidence="2 3" key="1">
    <citation type="submission" date="2013-06" db="EMBL/GenBank/DDBJ databases">
        <title>Whole genome shotgun sequence of Bacillus selenatarsenatis SF-1.</title>
        <authorList>
            <person name="Kuroda M."/>
            <person name="Sei K."/>
            <person name="Yamashita M."/>
            <person name="Ike M."/>
        </authorList>
    </citation>
    <scope>NUCLEOTIDE SEQUENCE [LARGE SCALE GENOMIC DNA]</scope>
    <source>
        <strain evidence="2 3">SF-1</strain>
    </source>
</reference>
<organism evidence="2 3">
    <name type="scientific">Mesobacillus selenatarsenatis (strain DSM 18680 / JCM 14380 / FERM P-15431 / SF-1)</name>
    <dbReference type="NCBI Taxonomy" id="1321606"/>
    <lineage>
        <taxon>Bacteria</taxon>
        <taxon>Bacillati</taxon>
        <taxon>Bacillota</taxon>
        <taxon>Bacilli</taxon>
        <taxon>Bacillales</taxon>
        <taxon>Bacillaceae</taxon>
        <taxon>Mesobacillus</taxon>
    </lineage>
</organism>
<protein>
    <submittedName>
        <fullName evidence="2">Putative cytoplasmic protein</fullName>
    </submittedName>
</protein>
<dbReference type="PANTHER" id="PTHR39158:SF1">
    <property type="entry name" value="DNAJ HOMOLOG SUBFAMILY C MEMBER 28"/>
    <property type="match status" value="1"/>
</dbReference>
<keyword evidence="3" id="KW-1185">Reference proteome</keyword>
<accession>A0A0A8X2T2</accession>
<dbReference type="PANTHER" id="PTHR39158">
    <property type="entry name" value="OS08G0560600 PROTEIN"/>
    <property type="match status" value="1"/>
</dbReference>
<proteinExistence type="predicted"/>
<dbReference type="InterPro" id="IPR018961">
    <property type="entry name" value="DnaJ_homolog_subfam-C_membr-28"/>
</dbReference>
<dbReference type="EMBL" id="BASE01000052">
    <property type="protein sequence ID" value="GAM14253.1"/>
    <property type="molecule type" value="Genomic_DNA"/>
</dbReference>
<dbReference type="Proteomes" id="UP000031014">
    <property type="component" value="Unassembled WGS sequence"/>
</dbReference>
<dbReference type="InterPro" id="IPR052573">
    <property type="entry name" value="DnaJ_C_subfamily_28"/>
</dbReference>
<dbReference type="OrthoDB" id="9798476at2"/>
<evidence type="ECO:0000313" key="3">
    <source>
        <dbReference type="Proteomes" id="UP000031014"/>
    </source>
</evidence>
<dbReference type="Pfam" id="PF09350">
    <property type="entry name" value="DJC28_CD"/>
    <property type="match status" value="1"/>
</dbReference>
<dbReference type="STRING" id="1321606.SAMD00020551_2402"/>
<gene>
    <name evidence="2" type="ORF">SAMD00020551_2402</name>
</gene>
<dbReference type="RefSeq" id="WP_041966028.1">
    <property type="nucleotide sequence ID" value="NZ_BASE01000052.1"/>
</dbReference>
<name>A0A0A8X2T2_MESS1</name>
<comment type="caution">
    <text evidence="2">The sequence shown here is derived from an EMBL/GenBank/DDBJ whole genome shotgun (WGS) entry which is preliminary data.</text>
</comment>
<evidence type="ECO:0000259" key="1">
    <source>
        <dbReference type="Pfam" id="PF09350"/>
    </source>
</evidence>
<evidence type="ECO:0000313" key="2">
    <source>
        <dbReference type="EMBL" id="GAM14253.1"/>
    </source>
</evidence>